<proteinExistence type="predicted"/>
<keyword evidence="4" id="KW-1185">Reference proteome</keyword>
<dbReference type="EMBL" id="FWXW01000001">
    <property type="protein sequence ID" value="SMC35529.1"/>
    <property type="molecule type" value="Genomic_DNA"/>
</dbReference>
<dbReference type="Proteomes" id="UP000192790">
    <property type="component" value="Unassembled WGS sequence"/>
</dbReference>
<organism evidence="3 4">
    <name type="scientific">Papillibacter cinnamivorans DSM 12816</name>
    <dbReference type="NCBI Taxonomy" id="1122930"/>
    <lineage>
        <taxon>Bacteria</taxon>
        <taxon>Bacillati</taxon>
        <taxon>Bacillota</taxon>
        <taxon>Clostridia</taxon>
        <taxon>Eubacteriales</taxon>
        <taxon>Oscillospiraceae</taxon>
        <taxon>Papillibacter</taxon>
    </lineage>
</organism>
<dbReference type="AlphaFoldDB" id="A0A1W1YH94"/>
<gene>
    <name evidence="3" type="ORF">SAMN02745168_0413</name>
</gene>
<dbReference type="RefSeq" id="WP_084233059.1">
    <property type="nucleotide sequence ID" value="NZ_FWXW01000001.1"/>
</dbReference>
<accession>A0A1W1YH94</accession>
<dbReference type="InterPro" id="IPR036679">
    <property type="entry name" value="FlgN-like_sf"/>
</dbReference>
<keyword evidence="2" id="KW-0175">Coiled coil</keyword>
<evidence type="ECO:0000256" key="1">
    <source>
        <dbReference type="ARBA" id="ARBA00022795"/>
    </source>
</evidence>
<protein>
    <submittedName>
        <fullName evidence="3">FlgN protein</fullName>
    </submittedName>
</protein>
<dbReference type="Pfam" id="PF05130">
    <property type="entry name" value="FlgN"/>
    <property type="match status" value="1"/>
</dbReference>
<dbReference type="InterPro" id="IPR007809">
    <property type="entry name" value="FlgN-like"/>
</dbReference>
<evidence type="ECO:0000256" key="2">
    <source>
        <dbReference type="SAM" id="Coils"/>
    </source>
</evidence>
<feature type="coiled-coil region" evidence="2">
    <location>
        <begin position="42"/>
        <end position="69"/>
    </location>
</feature>
<dbReference type="Gene3D" id="1.20.58.300">
    <property type="entry name" value="FlgN-like"/>
    <property type="match status" value="1"/>
</dbReference>
<name>A0A1W1YH94_9FIRM</name>
<dbReference type="STRING" id="1122930.SAMN02745168_0413"/>
<sequence>MDKTCFGELFGLLSLEKDVLLKLLSASSRKKAAVISGDLELLKVSLREEETLTEELAGLENDRAALSEKLSLSFGAGGRKLSLKDLADLTEDPELKKKMLSVRDELGGLVGIQKKNNRVNRELILRKQKYTSEMLRAMLRPEGTGAVYNCSGKIGDGPGDAGIFDRCV</sequence>
<dbReference type="SUPFAM" id="SSF140566">
    <property type="entry name" value="FlgN-like"/>
    <property type="match status" value="1"/>
</dbReference>
<keyword evidence="1" id="KW-1005">Bacterial flagellum biogenesis</keyword>
<dbReference type="GO" id="GO:0044780">
    <property type="term" value="P:bacterial-type flagellum assembly"/>
    <property type="evidence" value="ECO:0007669"/>
    <property type="project" value="InterPro"/>
</dbReference>
<reference evidence="3 4" key="1">
    <citation type="submission" date="2017-04" db="EMBL/GenBank/DDBJ databases">
        <authorList>
            <person name="Afonso C.L."/>
            <person name="Miller P.J."/>
            <person name="Scott M.A."/>
            <person name="Spackman E."/>
            <person name="Goraichik I."/>
            <person name="Dimitrov K.M."/>
            <person name="Suarez D.L."/>
            <person name="Swayne D.E."/>
        </authorList>
    </citation>
    <scope>NUCLEOTIDE SEQUENCE [LARGE SCALE GENOMIC DNA]</scope>
    <source>
        <strain evidence="3 4">DSM 12816</strain>
    </source>
</reference>
<evidence type="ECO:0000313" key="3">
    <source>
        <dbReference type="EMBL" id="SMC35529.1"/>
    </source>
</evidence>
<evidence type="ECO:0000313" key="4">
    <source>
        <dbReference type="Proteomes" id="UP000192790"/>
    </source>
</evidence>